<comment type="caution">
    <text evidence="2">The sequence shown here is derived from an EMBL/GenBank/DDBJ whole genome shotgun (WGS) entry which is preliminary data.</text>
</comment>
<dbReference type="InterPro" id="IPR038694">
    <property type="entry name" value="DUF427_sf"/>
</dbReference>
<dbReference type="PATRIC" id="fig|1631356.3.peg.4271"/>
<dbReference type="InterPro" id="IPR007361">
    <property type="entry name" value="DUF427"/>
</dbReference>
<evidence type="ECO:0000313" key="2">
    <source>
        <dbReference type="EMBL" id="KNX39075.1"/>
    </source>
</evidence>
<keyword evidence="2" id="KW-0032">Aminotransferase</keyword>
<dbReference type="GO" id="GO:0008483">
    <property type="term" value="F:transaminase activity"/>
    <property type="evidence" value="ECO:0007669"/>
    <property type="project" value="UniProtKB-KW"/>
</dbReference>
<sequence>MTTTQSTHRVDVTPGTEHVVVVIDGVVVADSTRPLLVHETGLPVRYYLPREDVRLDQFRASRTTTTCPYKGEASYWTFVDDQGNQCRDVVWSYQEPLESVAAIADHFSFYDTVADVRVTAG</sequence>
<dbReference type="STRING" id="1631356.VV01_21220"/>
<dbReference type="EMBL" id="LAIR01000002">
    <property type="protein sequence ID" value="KNX39075.1"/>
    <property type="molecule type" value="Genomic_DNA"/>
</dbReference>
<keyword evidence="2" id="KW-0808">Transferase</keyword>
<dbReference type="Gene3D" id="2.170.150.40">
    <property type="entry name" value="Domain of unknown function (DUF427)"/>
    <property type="match status" value="1"/>
</dbReference>
<reference evidence="3" key="1">
    <citation type="submission" date="2015-03" db="EMBL/GenBank/DDBJ databases">
        <title>Luteipulveratus halotolerans sp. nov., a novel actinobacterium (Dermacoccaceae) from Sarawak, Malaysia.</title>
        <authorList>
            <person name="Juboi H."/>
            <person name="Basik A."/>
            <person name="Shamsul S.S."/>
            <person name="Arnold P."/>
            <person name="Schmitt E.K."/>
            <person name="Sanglier J.-J."/>
            <person name="Yeo T."/>
        </authorList>
    </citation>
    <scope>NUCLEOTIDE SEQUENCE [LARGE SCALE GENOMIC DNA]</scope>
    <source>
        <strain evidence="3">C296001</strain>
    </source>
</reference>
<dbReference type="Pfam" id="PF04248">
    <property type="entry name" value="NTP_transf_9"/>
    <property type="match status" value="1"/>
</dbReference>
<dbReference type="PANTHER" id="PTHR34310">
    <property type="entry name" value="DUF427 DOMAIN PROTEIN (AFU_ORTHOLOGUE AFUA_3G02220)"/>
    <property type="match status" value="1"/>
</dbReference>
<accession>A0A0L6CN45</accession>
<feature type="domain" description="DUF427" evidence="1">
    <location>
        <begin position="19"/>
        <end position="111"/>
    </location>
</feature>
<name>A0A0L6CN45_9MICO</name>
<organism evidence="2 3">
    <name type="scientific">Luteipulveratus halotolerans</name>
    <dbReference type="NCBI Taxonomy" id="1631356"/>
    <lineage>
        <taxon>Bacteria</taxon>
        <taxon>Bacillati</taxon>
        <taxon>Actinomycetota</taxon>
        <taxon>Actinomycetes</taxon>
        <taxon>Micrococcales</taxon>
        <taxon>Dermacoccaceae</taxon>
        <taxon>Luteipulveratus</taxon>
    </lineage>
</organism>
<proteinExistence type="predicted"/>
<keyword evidence="3" id="KW-1185">Reference proteome</keyword>
<evidence type="ECO:0000259" key="1">
    <source>
        <dbReference type="Pfam" id="PF04248"/>
    </source>
</evidence>
<dbReference type="AlphaFoldDB" id="A0A0L6CN45"/>
<dbReference type="PANTHER" id="PTHR34310:SF8">
    <property type="entry name" value="CONSERVED PROTEIN"/>
    <property type="match status" value="1"/>
</dbReference>
<dbReference type="OrthoDB" id="285364at2"/>
<evidence type="ECO:0000313" key="3">
    <source>
        <dbReference type="Proteomes" id="UP000037397"/>
    </source>
</evidence>
<gene>
    <name evidence="2" type="ORF">VV01_21220</name>
</gene>
<protein>
    <submittedName>
        <fullName evidence="2">Aminotransferase</fullName>
    </submittedName>
</protein>
<dbReference type="RefSeq" id="WP_050671630.1">
    <property type="nucleotide sequence ID" value="NZ_LAIR01000002.1"/>
</dbReference>
<dbReference type="Proteomes" id="UP000037397">
    <property type="component" value="Unassembled WGS sequence"/>
</dbReference>